<keyword evidence="3" id="KW-0812">Transmembrane</keyword>
<dbReference type="Pfam" id="PF04011">
    <property type="entry name" value="LemA"/>
    <property type="match status" value="1"/>
</dbReference>
<evidence type="ECO:0000256" key="5">
    <source>
        <dbReference type="ARBA" id="ARBA00023136"/>
    </source>
</evidence>
<dbReference type="PANTHER" id="PTHR34478:SF2">
    <property type="entry name" value="MEMBRANE PROTEIN"/>
    <property type="match status" value="1"/>
</dbReference>
<dbReference type="InterPro" id="IPR023353">
    <property type="entry name" value="LemA-like_dom_sf"/>
</dbReference>
<proteinExistence type="inferred from homology"/>
<dbReference type="InterPro" id="IPR007156">
    <property type="entry name" value="MamQ_LemA"/>
</dbReference>
<dbReference type="GO" id="GO:0016020">
    <property type="term" value="C:membrane"/>
    <property type="evidence" value="ECO:0007669"/>
    <property type="project" value="UniProtKB-SubCell"/>
</dbReference>
<evidence type="ECO:0000313" key="6">
    <source>
        <dbReference type="EMBL" id="MDA3732939.1"/>
    </source>
</evidence>
<reference evidence="6" key="1">
    <citation type="journal article" date="2023" name="Int. J. Syst. Evol. Microbiol.">
        <title>&lt;i&gt;Holtiella tumoricola&lt;/i&gt; gen. nov. sp. nov., isolated from a human clinical sample.</title>
        <authorList>
            <person name="Allen-Vercoe E."/>
            <person name="Daigneault M.C."/>
            <person name="Vancuren S.J."/>
            <person name="Cochrane K."/>
            <person name="O'Neal L.L."/>
            <person name="Sankaranarayanan K."/>
            <person name="Lawson P.A."/>
        </authorList>
    </citation>
    <scope>NUCLEOTIDE SEQUENCE</scope>
    <source>
        <strain evidence="6">CC70A</strain>
    </source>
</reference>
<comment type="subcellular location">
    <subcellularLocation>
        <location evidence="1">Membrane</location>
        <topology evidence="1">Single-pass membrane protein</topology>
    </subcellularLocation>
</comment>
<dbReference type="SUPFAM" id="SSF140478">
    <property type="entry name" value="LemA-like"/>
    <property type="match status" value="1"/>
</dbReference>
<dbReference type="Proteomes" id="UP001169242">
    <property type="component" value="Unassembled WGS sequence"/>
</dbReference>
<evidence type="ECO:0000256" key="3">
    <source>
        <dbReference type="ARBA" id="ARBA00022692"/>
    </source>
</evidence>
<evidence type="ECO:0000256" key="4">
    <source>
        <dbReference type="ARBA" id="ARBA00022989"/>
    </source>
</evidence>
<protein>
    <submittedName>
        <fullName evidence="6">LemA family protein</fullName>
    </submittedName>
</protein>
<dbReference type="EMBL" id="JAQIFT010000058">
    <property type="protein sequence ID" value="MDA3732939.1"/>
    <property type="molecule type" value="Genomic_DNA"/>
</dbReference>
<accession>A0AA42DPQ3</accession>
<dbReference type="RefSeq" id="WP_271012896.1">
    <property type="nucleotide sequence ID" value="NZ_JAQIFT010000058.1"/>
</dbReference>
<comment type="similarity">
    <text evidence="2">Belongs to the LemA family.</text>
</comment>
<gene>
    <name evidence="6" type="ORF">PBV87_15795</name>
</gene>
<keyword evidence="5" id="KW-0472">Membrane</keyword>
<dbReference type="AlphaFoldDB" id="A0AA42DPQ3"/>
<keyword evidence="4" id="KW-1133">Transmembrane helix</keyword>
<evidence type="ECO:0000313" key="7">
    <source>
        <dbReference type="Proteomes" id="UP001169242"/>
    </source>
</evidence>
<dbReference type="Gene3D" id="1.20.1440.20">
    <property type="entry name" value="LemA-like domain"/>
    <property type="match status" value="1"/>
</dbReference>
<evidence type="ECO:0000256" key="2">
    <source>
        <dbReference type="ARBA" id="ARBA00008854"/>
    </source>
</evidence>
<evidence type="ECO:0000256" key="1">
    <source>
        <dbReference type="ARBA" id="ARBA00004167"/>
    </source>
</evidence>
<dbReference type="PANTHER" id="PTHR34478">
    <property type="entry name" value="PROTEIN LEMA"/>
    <property type="match status" value="1"/>
</dbReference>
<organism evidence="6 7">
    <name type="scientific">Holtiella tumoricola</name>
    <dbReference type="NCBI Taxonomy" id="3018743"/>
    <lineage>
        <taxon>Bacteria</taxon>
        <taxon>Bacillati</taxon>
        <taxon>Bacillota</taxon>
        <taxon>Clostridia</taxon>
        <taxon>Lachnospirales</taxon>
        <taxon>Cellulosilyticaceae</taxon>
        <taxon>Holtiella</taxon>
    </lineage>
</organism>
<keyword evidence="7" id="KW-1185">Reference proteome</keyword>
<name>A0AA42DPQ3_9FIRM</name>
<comment type="caution">
    <text evidence="6">The sequence shown here is derived from an EMBL/GenBank/DDBJ whole genome shotgun (WGS) entry which is preliminary data.</text>
</comment>
<sequence>MKTGWKVLIGIIIVIVLLAIPTVGSYNNLITQEQNVNTTKSNIDTQLQRRMDLIPNLVNTVQGYATQEKEIFTDIANSRSKLAGATDVNEQAAADSELSNALSRLLVIVERYPDLKSNQNFQDLSIQLEGTENRIAIARQDYNTAVASYNNQKRRFPTNIVASLFNFPDYPLYTATAGANEAPIVDFSG</sequence>